<proteinExistence type="predicted"/>
<dbReference type="InterPro" id="IPR051459">
    <property type="entry name" value="Cytochrome_c-type_DH"/>
</dbReference>
<keyword evidence="3 4" id="KW-0408">Iron</keyword>
<evidence type="ECO:0000256" key="1">
    <source>
        <dbReference type="ARBA" id="ARBA00022617"/>
    </source>
</evidence>
<dbReference type="Gene3D" id="1.10.760.10">
    <property type="entry name" value="Cytochrome c-like domain"/>
    <property type="match status" value="1"/>
</dbReference>
<reference evidence="6" key="1">
    <citation type="submission" date="2021-09" db="EMBL/GenBank/DDBJ databases">
        <title>Genome of Aequorivita sp. strain F47161.</title>
        <authorList>
            <person name="Wang Y."/>
        </authorList>
    </citation>
    <scope>NUCLEOTIDE SEQUENCE</scope>
    <source>
        <strain evidence="6">F47161</strain>
    </source>
</reference>
<keyword evidence="7" id="KW-1185">Reference proteome</keyword>
<keyword evidence="2 4" id="KW-0479">Metal-binding</keyword>
<dbReference type="InterPro" id="IPR009056">
    <property type="entry name" value="Cyt_c-like_dom"/>
</dbReference>
<dbReference type="GO" id="GO:0020037">
    <property type="term" value="F:heme binding"/>
    <property type="evidence" value="ECO:0007669"/>
    <property type="project" value="InterPro"/>
</dbReference>
<dbReference type="EMBL" id="JAIRBA010000008">
    <property type="protein sequence ID" value="MCG2418559.1"/>
    <property type="molecule type" value="Genomic_DNA"/>
</dbReference>
<dbReference type="GO" id="GO:0046872">
    <property type="term" value="F:metal ion binding"/>
    <property type="evidence" value="ECO:0007669"/>
    <property type="project" value="UniProtKB-KW"/>
</dbReference>
<dbReference type="RefSeq" id="WP_237602368.1">
    <property type="nucleotide sequence ID" value="NZ_JAIRBA010000008.1"/>
</dbReference>
<dbReference type="Proteomes" id="UP001139461">
    <property type="component" value="Unassembled WGS sequence"/>
</dbReference>
<dbReference type="PROSITE" id="PS51257">
    <property type="entry name" value="PROKAR_LIPOPROTEIN"/>
    <property type="match status" value="1"/>
</dbReference>
<dbReference type="InterPro" id="IPR036909">
    <property type="entry name" value="Cyt_c-like_dom_sf"/>
</dbReference>
<feature type="domain" description="Cytochrome c" evidence="5">
    <location>
        <begin position="41"/>
        <end position="180"/>
    </location>
</feature>
<accession>A0A9X1QXV8</accession>
<comment type="caution">
    <text evidence="6">The sequence shown here is derived from an EMBL/GenBank/DDBJ whole genome shotgun (WGS) entry which is preliminary data.</text>
</comment>
<protein>
    <submittedName>
        <fullName evidence="6">Diheme cytochrome c-553</fullName>
    </submittedName>
</protein>
<evidence type="ECO:0000259" key="5">
    <source>
        <dbReference type="PROSITE" id="PS51007"/>
    </source>
</evidence>
<name>A0A9X1QXV8_9FLAO</name>
<dbReference type="PROSITE" id="PS51007">
    <property type="entry name" value="CYTC"/>
    <property type="match status" value="1"/>
</dbReference>
<evidence type="ECO:0000256" key="2">
    <source>
        <dbReference type="ARBA" id="ARBA00022723"/>
    </source>
</evidence>
<evidence type="ECO:0000256" key="3">
    <source>
        <dbReference type="ARBA" id="ARBA00023004"/>
    </source>
</evidence>
<sequence>MKNQFLTLALFCIVLASCNSKKEEKDTPKVYEPKTTEIEESILQRGEMLVKAIGCHDCHSPKKMSDKGPIFDPDLLLSGHPANYSLPEYDPETAKNYVLFTPGLTAAIGPWGTSFASNLTPHDTGLAGWSEKEFLTAIKHGKYKGMENGRNLLPPMPWQTISLLPDSDLKAMFAYLQTIKPVDNLVPPPIPPKS</sequence>
<dbReference type="PANTHER" id="PTHR35008">
    <property type="entry name" value="BLL4482 PROTEIN-RELATED"/>
    <property type="match status" value="1"/>
</dbReference>
<evidence type="ECO:0000256" key="4">
    <source>
        <dbReference type="PROSITE-ProRule" id="PRU00433"/>
    </source>
</evidence>
<dbReference type="AlphaFoldDB" id="A0A9X1QXV8"/>
<organism evidence="6 7">
    <name type="scientific">Aequorivita vitellina</name>
    <dbReference type="NCBI Taxonomy" id="2874475"/>
    <lineage>
        <taxon>Bacteria</taxon>
        <taxon>Pseudomonadati</taxon>
        <taxon>Bacteroidota</taxon>
        <taxon>Flavobacteriia</taxon>
        <taxon>Flavobacteriales</taxon>
        <taxon>Flavobacteriaceae</taxon>
        <taxon>Aequorivita</taxon>
    </lineage>
</organism>
<evidence type="ECO:0000313" key="6">
    <source>
        <dbReference type="EMBL" id="MCG2418559.1"/>
    </source>
</evidence>
<dbReference type="GO" id="GO:0009055">
    <property type="term" value="F:electron transfer activity"/>
    <property type="evidence" value="ECO:0007669"/>
    <property type="project" value="InterPro"/>
</dbReference>
<gene>
    <name evidence="6" type="ORF">K8089_05950</name>
</gene>
<dbReference type="SUPFAM" id="SSF46626">
    <property type="entry name" value="Cytochrome c"/>
    <property type="match status" value="1"/>
</dbReference>
<dbReference type="PANTHER" id="PTHR35008:SF4">
    <property type="entry name" value="BLL4482 PROTEIN"/>
    <property type="match status" value="1"/>
</dbReference>
<evidence type="ECO:0000313" key="7">
    <source>
        <dbReference type="Proteomes" id="UP001139461"/>
    </source>
</evidence>
<keyword evidence="1 4" id="KW-0349">Heme</keyword>